<dbReference type="PANTHER" id="PTHR48070">
    <property type="entry name" value="ESTERASE OVCA2"/>
    <property type="match status" value="1"/>
</dbReference>
<evidence type="ECO:0000259" key="2">
    <source>
        <dbReference type="Pfam" id="PF03959"/>
    </source>
</evidence>
<dbReference type="InterPro" id="IPR029058">
    <property type="entry name" value="AB_hydrolase_fold"/>
</dbReference>
<gene>
    <name evidence="3" type="ORF">CYMTET_48802</name>
</gene>
<name>A0AAE0BTF5_9CHLO</name>
<sequence length="148" mass="16018">MECLWMVVGVSGAEESLELVKRLWERDGPFDGIMGFSQGAMLAAVVVAKALSDEDYSVRPRFGVFCGAAFPLPFATLLEEPREECSGSIPTLHVMGKTDQINPPQQGNKLADCFPEAKILWHEGAHTVPSDSVSIEAVVSFCKIACSD</sequence>
<dbReference type="GO" id="GO:0005634">
    <property type="term" value="C:nucleus"/>
    <property type="evidence" value="ECO:0007669"/>
    <property type="project" value="TreeGrafter"/>
</dbReference>
<evidence type="ECO:0000313" key="4">
    <source>
        <dbReference type="Proteomes" id="UP001190700"/>
    </source>
</evidence>
<dbReference type="Pfam" id="PF03959">
    <property type="entry name" value="FSH1"/>
    <property type="match status" value="1"/>
</dbReference>
<dbReference type="Gene3D" id="3.40.50.1820">
    <property type="entry name" value="alpha/beta hydrolase"/>
    <property type="match status" value="1"/>
</dbReference>
<keyword evidence="4" id="KW-1185">Reference proteome</keyword>
<dbReference type="Proteomes" id="UP001190700">
    <property type="component" value="Unassembled WGS sequence"/>
</dbReference>
<dbReference type="InterPro" id="IPR050593">
    <property type="entry name" value="LovG"/>
</dbReference>
<dbReference type="PANTHER" id="PTHR48070:SF6">
    <property type="entry name" value="ESTERASE OVCA2"/>
    <property type="match status" value="1"/>
</dbReference>
<evidence type="ECO:0000313" key="3">
    <source>
        <dbReference type="EMBL" id="KAK3241452.1"/>
    </source>
</evidence>
<dbReference type="EMBL" id="LGRX02033392">
    <property type="protein sequence ID" value="KAK3241452.1"/>
    <property type="molecule type" value="Genomic_DNA"/>
</dbReference>
<keyword evidence="1" id="KW-0378">Hydrolase</keyword>
<organism evidence="3 4">
    <name type="scientific">Cymbomonas tetramitiformis</name>
    <dbReference type="NCBI Taxonomy" id="36881"/>
    <lineage>
        <taxon>Eukaryota</taxon>
        <taxon>Viridiplantae</taxon>
        <taxon>Chlorophyta</taxon>
        <taxon>Pyramimonadophyceae</taxon>
        <taxon>Pyramimonadales</taxon>
        <taxon>Pyramimonadaceae</taxon>
        <taxon>Cymbomonas</taxon>
    </lineage>
</organism>
<dbReference type="GO" id="GO:0016787">
    <property type="term" value="F:hydrolase activity"/>
    <property type="evidence" value="ECO:0007669"/>
    <property type="project" value="UniProtKB-KW"/>
</dbReference>
<evidence type="ECO:0000256" key="1">
    <source>
        <dbReference type="ARBA" id="ARBA00022801"/>
    </source>
</evidence>
<dbReference type="InterPro" id="IPR005645">
    <property type="entry name" value="FSH-like_dom"/>
</dbReference>
<feature type="domain" description="Serine hydrolase" evidence="2">
    <location>
        <begin position="11"/>
        <end position="136"/>
    </location>
</feature>
<dbReference type="AlphaFoldDB" id="A0AAE0BTF5"/>
<comment type="caution">
    <text evidence="3">The sequence shown here is derived from an EMBL/GenBank/DDBJ whole genome shotgun (WGS) entry which is preliminary data.</text>
</comment>
<reference evidence="3 4" key="1">
    <citation type="journal article" date="2015" name="Genome Biol. Evol.">
        <title>Comparative Genomics of a Bacterivorous Green Alga Reveals Evolutionary Causalities and Consequences of Phago-Mixotrophic Mode of Nutrition.</title>
        <authorList>
            <person name="Burns J.A."/>
            <person name="Paasch A."/>
            <person name="Narechania A."/>
            <person name="Kim E."/>
        </authorList>
    </citation>
    <scope>NUCLEOTIDE SEQUENCE [LARGE SCALE GENOMIC DNA]</scope>
    <source>
        <strain evidence="3 4">PLY_AMNH</strain>
    </source>
</reference>
<accession>A0AAE0BTF5</accession>
<protein>
    <recommendedName>
        <fullName evidence="2">Serine hydrolase domain-containing protein</fullName>
    </recommendedName>
</protein>
<dbReference type="SUPFAM" id="SSF53474">
    <property type="entry name" value="alpha/beta-Hydrolases"/>
    <property type="match status" value="1"/>
</dbReference>
<dbReference type="GO" id="GO:0005737">
    <property type="term" value="C:cytoplasm"/>
    <property type="evidence" value="ECO:0007669"/>
    <property type="project" value="TreeGrafter"/>
</dbReference>
<proteinExistence type="predicted"/>